<keyword evidence="10" id="KW-1185">Reference proteome</keyword>
<organism evidence="9 10">
    <name type="scientific">Globicatella sulfidifaciens DSM 15739</name>
    <dbReference type="NCBI Taxonomy" id="1121925"/>
    <lineage>
        <taxon>Bacteria</taxon>
        <taxon>Bacillati</taxon>
        <taxon>Bacillota</taxon>
        <taxon>Bacilli</taxon>
        <taxon>Lactobacillales</taxon>
        <taxon>Aerococcaceae</taxon>
        <taxon>Globicatella</taxon>
    </lineage>
</organism>
<evidence type="ECO:0000256" key="6">
    <source>
        <dbReference type="PIRSR" id="PIRSR000303-1"/>
    </source>
</evidence>
<dbReference type="EMBL" id="FUWO01000023">
    <property type="protein sequence ID" value="SJZ82539.1"/>
    <property type="molecule type" value="Genomic_DNA"/>
</dbReference>
<gene>
    <name evidence="9" type="ORF">SAMN02746011_01857</name>
</gene>
<dbReference type="AlphaFoldDB" id="A0A1T4NTD7"/>
<feature type="active site" evidence="6">
    <location>
        <position position="35"/>
    </location>
</feature>
<sequence length="156" mass="17930">MSLPDFSLVRSSGQPYRLNEYNGQVLLIVNTATGCGLAPQFTQLEELYQRYHDQDFTVIGFPSNQFKQEKVVDSDMESICQLNFGVSFPLNETVEVNGPKTEPIFQWLKQETQGLFSNNIKWNFTKFLIDREGRVVKRYSPTTSPKAIEKDILKLL</sequence>
<comment type="catalytic activity">
    <reaction evidence="1">
        <text>2 glutathione + H2O2 = glutathione disulfide + 2 H2O</text>
        <dbReference type="Rhea" id="RHEA:16833"/>
        <dbReference type="ChEBI" id="CHEBI:15377"/>
        <dbReference type="ChEBI" id="CHEBI:16240"/>
        <dbReference type="ChEBI" id="CHEBI:57925"/>
        <dbReference type="ChEBI" id="CHEBI:58297"/>
        <dbReference type="EC" id="1.11.1.9"/>
    </reaction>
</comment>
<dbReference type="OrthoDB" id="9789406at2"/>
<dbReference type="GO" id="GO:0034599">
    <property type="term" value="P:cellular response to oxidative stress"/>
    <property type="evidence" value="ECO:0007669"/>
    <property type="project" value="TreeGrafter"/>
</dbReference>
<dbReference type="SUPFAM" id="SSF52833">
    <property type="entry name" value="Thioredoxin-like"/>
    <property type="match status" value="1"/>
</dbReference>
<evidence type="ECO:0000313" key="9">
    <source>
        <dbReference type="EMBL" id="SJZ82539.1"/>
    </source>
</evidence>
<keyword evidence="4 7" id="KW-0560">Oxidoreductase</keyword>
<dbReference type="InterPro" id="IPR013766">
    <property type="entry name" value="Thioredoxin_domain"/>
</dbReference>
<dbReference type="PRINTS" id="PR01011">
    <property type="entry name" value="GLUTPROXDASE"/>
</dbReference>
<evidence type="ECO:0000256" key="4">
    <source>
        <dbReference type="ARBA" id="ARBA00023002"/>
    </source>
</evidence>
<name>A0A1T4NTD7_9LACT</name>
<dbReference type="InterPro" id="IPR036249">
    <property type="entry name" value="Thioredoxin-like_sf"/>
</dbReference>
<evidence type="ECO:0000256" key="3">
    <source>
        <dbReference type="ARBA" id="ARBA00022559"/>
    </source>
</evidence>
<dbReference type="Gene3D" id="3.40.30.10">
    <property type="entry name" value="Glutaredoxin"/>
    <property type="match status" value="1"/>
</dbReference>
<proteinExistence type="inferred from homology"/>
<dbReference type="STRING" id="1121925.SAMN02746011_01857"/>
<dbReference type="PANTHER" id="PTHR11592">
    <property type="entry name" value="GLUTATHIONE PEROXIDASE"/>
    <property type="match status" value="1"/>
</dbReference>
<dbReference type="PROSITE" id="PS51352">
    <property type="entry name" value="THIOREDOXIN_2"/>
    <property type="match status" value="1"/>
</dbReference>
<dbReference type="Pfam" id="PF00255">
    <property type="entry name" value="GSHPx"/>
    <property type="match status" value="1"/>
</dbReference>
<dbReference type="GO" id="GO:0004602">
    <property type="term" value="F:glutathione peroxidase activity"/>
    <property type="evidence" value="ECO:0007669"/>
    <property type="project" value="UniProtKB-EC"/>
</dbReference>
<evidence type="ECO:0000256" key="2">
    <source>
        <dbReference type="ARBA" id="ARBA00006926"/>
    </source>
</evidence>
<dbReference type="CDD" id="cd00340">
    <property type="entry name" value="GSH_Peroxidase"/>
    <property type="match status" value="1"/>
</dbReference>
<dbReference type="RefSeq" id="WP_078756537.1">
    <property type="nucleotide sequence ID" value="NZ_FUWO01000023.1"/>
</dbReference>
<comment type="similarity">
    <text evidence="2 7">Belongs to the glutathione peroxidase family.</text>
</comment>
<dbReference type="PROSITE" id="PS00763">
    <property type="entry name" value="GLUTATHIONE_PEROXID_2"/>
    <property type="match status" value="1"/>
</dbReference>
<reference evidence="10" key="1">
    <citation type="submission" date="2017-02" db="EMBL/GenBank/DDBJ databases">
        <authorList>
            <person name="Varghese N."/>
            <person name="Submissions S."/>
        </authorList>
    </citation>
    <scope>NUCLEOTIDE SEQUENCE [LARGE SCALE GENOMIC DNA]</scope>
    <source>
        <strain evidence="10">DSM 15739</strain>
    </source>
</reference>
<dbReference type="InterPro" id="IPR000889">
    <property type="entry name" value="Glutathione_peroxidase"/>
</dbReference>
<protein>
    <recommendedName>
        <fullName evidence="5 7">Glutathione peroxidase</fullName>
    </recommendedName>
</protein>
<evidence type="ECO:0000256" key="5">
    <source>
        <dbReference type="ARBA" id="ARBA00069346"/>
    </source>
</evidence>
<dbReference type="InterPro" id="IPR029759">
    <property type="entry name" value="GPX_AS"/>
</dbReference>
<accession>A0A1T4NTD7</accession>
<dbReference type="PANTHER" id="PTHR11592:SF78">
    <property type="entry name" value="GLUTATHIONE PEROXIDASE"/>
    <property type="match status" value="1"/>
</dbReference>
<keyword evidence="3 7" id="KW-0575">Peroxidase</keyword>
<dbReference type="PIRSF" id="PIRSF000303">
    <property type="entry name" value="Glutathion_perox"/>
    <property type="match status" value="1"/>
</dbReference>
<dbReference type="InterPro" id="IPR029760">
    <property type="entry name" value="GPX_CS"/>
</dbReference>
<dbReference type="PROSITE" id="PS00460">
    <property type="entry name" value="GLUTATHIONE_PEROXID_1"/>
    <property type="match status" value="1"/>
</dbReference>
<dbReference type="PROSITE" id="PS51355">
    <property type="entry name" value="GLUTATHIONE_PEROXID_3"/>
    <property type="match status" value="1"/>
</dbReference>
<evidence type="ECO:0000256" key="7">
    <source>
        <dbReference type="RuleBase" id="RU000499"/>
    </source>
</evidence>
<dbReference type="Proteomes" id="UP000189941">
    <property type="component" value="Unassembled WGS sequence"/>
</dbReference>
<evidence type="ECO:0000259" key="8">
    <source>
        <dbReference type="PROSITE" id="PS51352"/>
    </source>
</evidence>
<dbReference type="FunFam" id="3.40.30.10:FF:000010">
    <property type="entry name" value="Glutathione peroxidase"/>
    <property type="match status" value="1"/>
</dbReference>
<evidence type="ECO:0000313" key="10">
    <source>
        <dbReference type="Proteomes" id="UP000189941"/>
    </source>
</evidence>
<evidence type="ECO:0000256" key="1">
    <source>
        <dbReference type="ARBA" id="ARBA00000217"/>
    </source>
</evidence>
<feature type="domain" description="Thioredoxin" evidence="8">
    <location>
        <begin position="1"/>
        <end position="156"/>
    </location>
</feature>